<evidence type="ECO:0000256" key="5">
    <source>
        <dbReference type="ARBA" id="ARBA00023125"/>
    </source>
</evidence>
<dbReference type="GO" id="GO:0030983">
    <property type="term" value="F:mismatched DNA binding"/>
    <property type="evidence" value="ECO:0007669"/>
    <property type="project" value="UniProtKB-UniRule"/>
</dbReference>
<dbReference type="RefSeq" id="XP_031022433.1">
    <property type="nucleotide sequence ID" value="XM_031171600.1"/>
</dbReference>
<organism evidence="11 12">
    <name type="scientific">Synchytrium microbalum</name>
    <dbReference type="NCBI Taxonomy" id="1806994"/>
    <lineage>
        <taxon>Eukaryota</taxon>
        <taxon>Fungi</taxon>
        <taxon>Fungi incertae sedis</taxon>
        <taxon>Chytridiomycota</taxon>
        <taxon>Chytridiomycota incertae sedis</taxon>
        <taxon>Chytridiomycetes</taxon>
        <taxon>Synchytriales</taxon>
        <taxon>Synchytriaceae</taxon>
        <taxon>Synchytrium</taxon>
    </lineage>
</organism>
<dbReference type="SUPFAM" id="SSF55271">
    <property type="entry name" value="DNA repair protein MutS, domain I"/>
    <property type="match status" value="1"/>
</dbReference>
<protein>
    <submittedName>
        <fullName evidence="11">Uncharacterized protein</fullName>
    </submittedName>
</protein>
<feature type="domain" description="DNA mismatch repair proteins mutS family" evidence="10">
    <location>
        <begin position="1451"/>
        <end position="1647"/>
    </location>
</feature>
<dbReference type="InterPro" id="IPR036678">
    <property type="entry name" value="MutS_con_dom_sf"/>
</dbReference>
<dbReference type="GO" id="GO:0140664">
    <property type="term" value="F:ATP-dependent DNA damage sensor activity"/>
    <property type="evidence" value="ECO:0007669"/>
    <property type="project" value="InterPro"/>
</dbReference>
<dbReference type="InterPro" id="IPR007695">
    <property type="entry name" value="DNA_mismatch_repair_MutS-lik_N"/>
</dbReference>
<evidence type="ECO:0000256" key="1">
    <source>
        <dbReference type="ARBA" id="ARBA00006271"/>
    </source>
</evidence>
<sequence length="1656" mass="179830">MSNQEVAIAVSDADVNRDHGGDVTGTLESVAPDTPHAGGRMGLFARRSTGPVQPPPGINVTGSSASLGSKVNFMTDSTDVIKTRPDNSILKVNHNPSSNWTSQRNPLLQAANTNNNSMSRDGSLQASNGPSHRRSSLTGLGNKISVMASRTLWANGPVDDDEKDDDRYPAEKRQQQNGSRGKLAAMSNTHTPNPKIMATSNMNDREEDDMDQAEELAKFKQINLQQRAPSTSSSAGSFNAQYPNARELSETLLMKIQEMKWSLAALAANCFLLWLVSSLQNGLQVPLDVSTIGTVASVVCEVVLLIANVLTLMALNDGASAYFGYLLVSKRGFSYVICGFAQAPPFRKWGFANQLSLNSSCRGLLARISLLWMLAEMLKLMTPISATSLWGVSQRVDQGNIDCILFKEQNNPVDRLFPTVDSEAGFAESSFGSALGYVRSEVTTLNVTTFVMAPQIIGAVNDGDTIVGSGYTTDISTSCTCSPSISAAGFQAAGVPSADAATVYADYMAITSSMGLASVVNYNATAVVIHSALLGSGLCGGINQTQFTLICETTMSNHSASTIRVSYMTDGTTASVAQRNVDVLSIDSTANMTWVQTAMYAIMGGKYSSINLLQTVPGTLNTLMWWTSTDLVAINPNYVEAGLETTFSLLLRAGTQRTYTTHGSSCIRNIQVGGQSILLMKSYGVISTVISLSLQLVFTVISILCFFPWLFSSTPIGPGVRLVKETIYSSTMLMNSPLGEGLQQCSNAQSHSIWQALDKTCRIGEAVTTLEELVGRLTLMKPIPSYLARTQQLAKAQALHPNGVVLLQVGSFFEIGDTPGYQPYVEEVAQILNLRIGHRSRPVNSTEDNRIVGFPTSNLRRSVDILLDHGKTVVIVEQRGRHSTKAHFLREVARVVTPGTPLEDWQESKENHFLLSCQIQDNVVGLAWVDVSTGEFFLGRCKLSELESVTSRITPREVLFAESSRSTDAISYINDLSSRTGLAVSFVEDSFFDAKQGSKRLTSLLVKADPTKSLAKRAKLPTTDAILRKYHDSQISAAGALLGYVIRNYAGAELVFQTPLSMDDENCMALDGSTLQALEVTSTLRERKRVGSLLHVLDETVTAAGGRLLTSRLRSPSTSEAEINRRLDLVDYFAKDTHLCDEIRSLLRNCKDVERGIQRLHVDATSPQDFSNVIRTLAQIGQVKDILTRNIAPPALSHIISNMGSFEPLIEQYDGIFEEGKHDETSISEGGIVSLSFSPDIASLDLKTKQLQDERHALAIELLSQYSIKHVKSNSSKEAAASVIDSEILKVDPREGPIIDVSRTRSVPPNEVDVNSDVDCKRVSSMGGIVMRRLMTAKRLRFTHPAWTDLYSRIGELEARRIEIERSILRDACEELKGYTLAIGSASKAMAEVDVSVALGILAREKQYVRPTLVNEAVHDVQGGRHPVVEVAQRERGIQFVKNDCFIGKESRMWLLTGPNMGGKSTFLRQCALMSIMAQAGSFVAADSARLGIVDAIFSRVGAADDLGRNQSTFMVEMEETATILKKATSKSYVIMDEVGRGTSTLDGVAIAHAVLVYLRDQIQCCGVFATHYHELGSSVGAINSNSKATVEGVASHHTSIHVDEDGRYTYIYKIMPGVMSTSHGIEVARLAGLPDQVLDKAQQVRAELASSAVFM</sequence>
<evidence type="ECO:0000256" key="7">
    <source>
        <dbReference type="SAM" id="MobiDB-lite"/>
    </source>
</evidence>
<dbReference type="InterPro" id="IPR000432">
    <property type="entry name" value="DNA_mismatch_repair_MutS_C"/>
</dbReference>
<feature type="domain" description="DNA mismatch repair protein MutS core" evidence="9">
    <location>
        <begin position="1088"/>
        <end position="1432"/>
    </location>
</feature>
<dbReference type="GO" id="GO:0043504">
    <property type="term" value="P:mitochondrial DNA repair"/>
    <property type="evidence" value="ECO:0007669"/>
    <property type="project" value="TreeGrafter"/>
</dbReference>
<feature type="transmembrane region" description="Helical" evidence="8">
    <location>
        <begin position="261"/>
        <end position="280"/>
    </location>
</feature>
<dbReference type="InterPro" id="IPR027417">
    <property type="entry name" value="P-loop_NTPase"/>
</dbReference>
<dbReference type="InterPro" id="IPR007860">
    <property type="entry name" value="DNA_mmatch_repair_MutS_con_dom"/>
</dbReference>
<dbReference type="SUPFAM" id="SSF52540">
    <property type="entry name" value="P-loop containing nucleoside triphosphate hydrolases"/>
    <property type="match status" value="1"/>
</dbReference>
<dbReference type="Pfam" id="PF00488">
    <property type="entry name" value="MutS_V"/>
    <property type="match status" value="1"/>
</dbReference>
<dbReference type="Pfam" id="PF05192">
    <property type="entry name" value="MutS_III"/>
    <property type="match status" value="1"/>
</dbReference>
<reference evidence="11 12" key="1">
    <citation type="journal article" date="2019" name="Sci. Rep.">
        <title>Comparative genomics of chytrid fungi reveal insights into the obligate biotrophic and pathogenic lifestyle of Synchytrium endobioticum.</title>
        <authorList>
            <person name="van de Vossenberg B.T.L.H."/>
            <person name="Warris S."/>
            <person name="Nguyen H.D.T."/>
            <person name="van Gent-Pelzer M.P.E."/>
            <person name="Joly D.L."/>
            <person name="van de Geest H.C."/>
            <person name="Bonants P.J.M."/>
            <person name="Smith D.S."/>
            <person name="Levesque C.A."/>
            <person name="van der Lee T.A.J."/>
        </authorList>
    </citation>
    <scope>NUCLEOTIDE SEQUENCE [LARGE SCALE GENOMIC DNA]</scope>
    <source>
        <strain evidence="11 12">JEL517</strain>
    </source>
</reference>
<feature type="compositionally biased region" description="Polar residues" evidence="7">
    <location>
        <begin position="94"/>
        <end position="104"/>
    </location>
</feature>
<keyword evidence="4" id="KW-0067">ATP-binding</keyword>
<feature type="region of interest" description="Disordered" evidence="7">
    <location>
        <begin position="85"/>
        <end position="104"/>
    </location>
</feature>
<evidence type="ECO:0000256" key="2">
    <source>
        <dbReference type="ARBA" id="ARBA00022741"/>
    </source>
</evidence>
<feature type="compositionally biased region" description="Polar residues" evidence="7">
    <location>
        <begin position="186"/>
        <end position="200"/>
    </location>
</feature>
<keyword evidence="8" id="KW-0472">Membrane</keyword>
<feature type="compositionally biased region" description="Polar residues" evidence="7">
    <location>
        <begin position="111"/>
        <end position="130"/>
    </location>
</feature>
<accession>A0A507C022</accession>
<dbReference type="OrthoDB" id="10252754at2759"/>
<evidence type="ECO:0000256" key="4">
    <source>
        <dbReference type="ARBA" id="ARBA00022840"/>
    </source>
</evidence>
<proteinExistence type="inferred from homology"/>
<evidence type="ECO:0000256" key="6">
    <source>
        <dbReference type="ARBA" id="ARBA00023204"/>
    </source>
</evidence>
<feature type="transmembrane region" description="Helical" evidence="8">
    <location>
        <begin position="292"/>
        <end position="315"/>
    </location>
</feature>
<dbReference type="Proteomes" id="UP000319731">
    <property type="component" value="Unassembled WGS sequence"/>
</dbReference>
<comment type="similarity">
    <text evidence="1">Belongs to the DNA mismatch repair MutS family.</text>
</comment>
<dbReference type="SUPFAM" id="SSF53150">
    <property type="entry name" value="DNA repair protein MutS, domain II"/>
    <property type="match status" value="1"/>
</dbReference>
<keyword evidence="6" id="KW-0234">DNA repair</keyword>
<dbReference type="GeneID" id="42006897"/>
<evidence type="ECO:0000259" key="9">
    <source>
        <dbReference type="SMART" id="SM00533"/>
    </source>
</evidence>
<keyword evidence="8" id="KW-1133">Transmembrane helix</keyword>
<dbReference type="EMBL" id="QEAO01000054">
    <property type="protein sequence ID" value="TPX30873.1"/>
    <property type="molecule type" value="Genomic_DNA"/>
</dbReference>
<dbReference type="Gene3D" id="3.40.1170.10">
    <property type="entry name" value="DNA repair protein MutS, domain I"/>
    <property type="match status" value="1"/>
</dbReference>
<dbReference type="Pfam" id="PF01624">
    <property type="entry name" value="MutS_I"/>
    <property type="match status" value="1"/>
</dbReference>
<dbReference type="Gene3D" id="3.40.50.300">
    <property type="entry name" value="P-loop containing nucleotide triphosphate hydrolases"/>
    <property type="match status" value="1"/>
</dbReference>
<dbReference type="GO" id="GO:0005739">
    <property type="term" value="C:mitochondrion"/>
    <property type="evidence" value="ECO:0007669"/>
    <property type="project" value="TreeGrafter"/>
</dbReference>
<dbReference type="SMART" id="SM00533">
    <property type="entry name" value="MUTSd"/>
    <property type="match status" value="1"/>
</dbReference>
<name>A0A507C022_9FUNG</name>
<keyword evidence="12" id="KW-1185">Reference proteome</keyword>
<dbReference type="SUPFAM" id="SSF48334">
    <property type="entry name" value="DNA repair protein MutS, domain III"/>
    <property type="match status" value="1"/>
</dbReference>
<dbReference type="GO" id="GO:0005634">
    <property type="term" value="C:nucleus"/>
    <property type="evidence" value="ECO:0007669"/>
    <property type="project" value="TreeGrafter"/>
</dbReference>
<dbReference type="PANTHER" id="PTHR11361:SF34">
    <property type="entry name" value="DNA MISMATCH REPAIR PROTEIN MSH1, MITOCHONDRIAL"/>
    <property type="match status" value="1"/>
</dbReference>
<evidence type="ECO:0000313" key="12">
    <source>
        <dbReference type="Proteomes" id="UP000319731"/>
    </source>
</evidence>
<evidence type="ECO:0000259" key="10">
    <source>
        <dbReference type="SMART" id="SM00534"/>
    </source>
</evidence>
<gene>
    <name evidence="11" type="ORF">SmJEL517_g05674</name>
</gene>
<feature type="region of interest" description="Disordered" evidence="7">
    <location>
        <begin position="155"/>
        <end position="200"/>
    </location>
</feature>
<dbReference type="SMART" id="SM00534">
    <property type="entry name" value="MUTSac"/>
    <property type="match status" value="1"/>
</dbReference>
<keyword evidence="5" id="KW-0238">DNA-binding</keyword>
<dbReference type="GO" id="GO:0005524">
    <property type="term" value="F:ATP binding"/>
    <property type="evidence" value="ECO:0007669"/>
    <property type="project" value="UniProtKB-UniRule"/>
</dbReference>
<comment type="caution">
    <text evidence="11">The sequence shown here is derived from an EMBL/GenBank/DDBJ whole genome shotgun (WGS) entry which is preliminary data.</text>
</comment>
<dbReference type="Gene3D" id="1.10.1420.10">
    <property type="match status" value="2"/>
</dbReference>
<keyword evidence="8" id="KW-0812">Transmembrane</keyword>
<dbReference type="InterPro" id="IPR007696">
    <property type="entry name" value="DNA_mismatch_repair_MutS_core"/>
</dbReference>
<keyword evidence="2" id="KW-0547">Nucleotide-binding</keyword>
<evidence type="ECO:0000256" key="3">
    <source>
        <dbReference type="ARBA" id="ARBA00022763"/>
    </source>
</evidence>
<dbReference type="PANTHER" id="PTHR11361">
    <property type="entry name" value="DNA MISMATCH REPAIR PROTEIN MUTS FAMILY MEMBER"/>
    <property type="match status" value="1"/>
</dbReference>
<keyword evidence="3" id="KW-0227">DNA damage</keyword>
<dbReference type="STRING" id="1806994.A0A507C022"/>
<evidence type="ECO:0000313" key="11">
    <source>
        <dbReference type="EMBL" id="TPX30873.1"/>
    </source>
</evidence>
<feature type="transmembrane region" description="Helical" evidence="8">
    <location>
        <begin position="685"/>
        <end position="711"/>
    </location>
</feature>
<feature type="compositionally biased region" description="Basic and acidic residues" evidence="7">
    <location>
        <begin position="165"/>
        <end position="174"/>
    </location>
</feature>
<dbReference type="GO" id="GO:0006298">
    <property type="term" value="P:mismatch repair"/>
    <property type="evidence" value="ECO:0007669"/>
    <property type="project" value="InterPro"/>
</dbReference>
<dbReference type="Gene3D" id="3.30.420.110">
    <property type="entry name" value="MutS, connector domain"/>
    <property type="match status" value="1"/>
</dbReference>
<dbReference type="Pfam" id="PF05188">
    <property type="entry name" value="MutS_II"/>
    <property type="match status" value="1"/>
</dbReference>
<evidence type="ECO:0000256" key="8">
    <source>
        <dbReference type="SAM" id="Phobius"/>
    </source>
</evidence>
<feature type="region of interest" description="Disordered" evidence="7">
    <location>
        <begin position="11"/>
        <end position="36"/>
    </location>
</feature>
<feature type="region of interest" description="Disordered" evidence="7">
    <location>
        <begin position="111"/>
        <end position="138"/>
    </location>
</feature>
<dbReference type="InterPro" id="IPR045076">
    <property type="entry name" value="MutS"/>
</dbReference>
<dbReference type="InterPro" id="IPR016151">
    <property type="entry name" value="DNA_mismatch_repair_MutS_N"/>
</dbReference>
<dbReference type="InterPro" id="IPR036187">
    <property type="entry name" value="DNA_mismatch_repair_MutS_sf"/>
</dbReference>